<dbReference type="Pfam" id="PF02622">
    <property type="entry name" value="DUF179"/>
    <property type="match status" value="1"/>
</dbReference>
<evidence type="ECO:0000313" key="3">
    <source>
        <dbReference type="EMBL" id="KEQ11585.1"/>
    </source>
</evidence>
<accession>A0A081MZG2</accession>
<gene>
    <name evidence="3" type="ORF">GZ77_23980</name>
</gene>
<dbReference type="EMBL" id="JOKG01000006">
    <property type="protein sequence ID" value="KEQ11585.1"/>
    <property type="molecule type" value="Genomic_DNA"/>
</dbReference>
<name>A0A081MZG2_9GAMM</name>
<evidence type="ECO:0000256" key="1">
    <source>
        <dbReference type="ARBA" id="ARBA00009600"/>
    </source>
</evidence>
<dbReference type="HAMAP" id="MF_00758">
    <property type="entry name" value="UPF0301"/>
    <property type="match status" value="1"/>
</dbReference>
<dbReference type="RefSeq" id="WP_034879351.1">
    <property type="nucleotide sequence ID" value="NZ_JOKG01000006.1"/>
</dbReference>
<dbReference type="Gene3D" id="3.40.1740.10">
    <property type="entry name" value="VC0467-like"/>
    <property type="match status" value="1"/>
</dbReference>
<comment type="similarity">
    <text evidence="1 2">Belongs to the UPF0301 (AlgH) family.</text>
</comment>
<dbReference type="SUPFAM" id="SSF143456">
    <property type="entry name" value="VC0467-like"/>
    <property type="match status" value="1"/>
</dbReference>
<dbReference type="InterPro" id="IPR003774">
    <property type="entry name" value="AlgH-like"/>
</dbReference>
<proteinExistence type="inferred from homology"/>
<dbReference type="PANTHER" id="PTHR30327">
    <property type="entry name" value="UNCHARACTERIZED PROTEIN YQGE"/>
    <property type="match status" value="1"/>
</dbReference>
<dbReference type="GO" id="GO:0005829">
    <property type="term" value="C:cytosol"/>
    <property type="evidence" value="ECO:0007669"/>
    <property type="project" value="TreeGrafter"/>
</dbReference>
<keyword evidence="4" id="KW-1185">Reference proteome</keyword>
<dbReference type="AlphaFoldDB" id="A0A081MZG2"/>
<evidence type="ECO:0000313" key="4">
    <source>
        <dbReference type="Proteomes" id="UP000028006"/>
    </source>
</evidence>
<dbReference type="eggNOG" id="COG1678">
    <property type="taxonomic scope" value="Bacteria"/>
</dbReference>
<evidence type="ECO:0000256" key="2">
    <source>
        <dbReference type="HAMAP-Rule" id="MF_00758"/>
    </source>
</evidence>
<comment type="caution">
    <text evidence="3">The sequence shown here is derived from an EMBL/GenBank/DDBJ whole genome shotgun (WGS) entry which is preliminary data.</text>
</comment>
<organism evidence="3 4">
    <name type="scientific">Endozoicomonas montiporae</name>
    <dbReference type="NCBI Taxonomy" id="1027273"/>
    <lineage>
        <taxon>Bacteria</taxon>
        <taxon>Pseudomonadati</taxon>
        <taxon>Pseudomonadota</taxon>
        <taxon>Gammaproteobacteria</taxon>
        <taxon>Oceanospirillales</taxon>
        <taxon>Endozoicomonadaceae</taxon>
        <taxon>Endozoicomonas</taxon>
    </lineage>
</organism>
<reference evidence="3 4" key="1">
    <citation type="submission" date="2014-06" db="EMBL/GenBank/DDBJ databases">
        <title>Whole Genome Sequences of Three Symbiotic Endozoicomonas Bacteria.</title>
        <authorList>
            <person name="Neave M.J."/>
            <person name="Apprill A."/>
            <person name="Voolstra C.R."/>
        </authorList>
    </citation>
    <scope>NUCLEOTIDE SEQUENCE [LARGE SCALE GENOMIC DNA]</scope>
    <source>
        <strain evidence="3 4">LMG 24815</strain>
    </source>
</reference>
<dbReference type="PANTHER" id="PTHR30327:SF1">
    <property type="entry name" value="UPF0301 PROTEIN YQGE"/>
    <property type="match status" value="1"/>
</dbReference>
<dbReference type="Proteomes" id="UP000028006">
    <property type="component" value="Unassembled WGS sequence"/>
</dbReference>
<protein>
    <recommendedName>
        <fullName evidence="2">UPF0301 protein GZ77_23980</fullName>
    </recommendedName>
</protein>
<sequence>MRTPSFQSLKNHFLIATPQMADPSFAETLTLICEHSQDGALGVVINRPTDLTLGEIFRQVGIEPPDAWAQSQSAVYAGGPVASERGFVLHTNDRPWESSLNVGEGLNLTTSKDILVAMANNEGPSHALVALGYAGWGAGQLEQEMAENTWLTCTARPSIIFTTPCEQRLTAAASSLGVNLHLLSGQVGHA</sequence>
<dbReference type="NCBIfam" id="NF001266">
    <property type="entry name" value="PRK00228.1-1"/>
    <property type="match status" value="1"/>
</dbReference>